<keyword evidence="1" id="KW-0812">Transmembrane</keyword>
<dbReference type="EMBL" id="CABWKZ010000045">
    <property type="protein sequence ID" value="VXA57941.1"/>
    <property type="molecule type" value="Genomic_DNA"/>
</dbReference>
<evidence type="ECO:0000313" key="2">
    <source>
        <dbReference type="EMBL" id="VXA57941.1"/>
    </source>
</evidence>
<proteinExistence type="predicted"/>
<protein>
    <submittedName>
        <fullName evidence="2">Uncharacterized protein</fullName>
    </submittedName>
</protein>
<dbReference type="RefSeq" id="WP_159724272.1">
    <property type="nucleotide sequence ID" value="NZ_LR732744.1"/>
</dbReference>
<evidence type="ECO:0000256" key="1">
    <source>
        <dbReference type="SAM" id="Phobius"/>
    </source>
</evidence>
<keyword evidence="1" id="KW-1133">Transmembrane helix</keyword>
<dbReference type="Proteomes" id="UP000430404">
    <property type="component" value="Unassembled WGS sequence"/>
</dbReference>
<sequence>MTQIVDEQQLIERIKASYQDVISDLPPIEVLPRYIKFSEYSQEQRHFLDALIKAHSALSLSYQLIDSKQHAVSLSSEQLEQFNITSHLNWSLTTLCFDLTNAAIFISLCFQDDLKQIVETHRPPRKPILTFKNLAILLISWCMLGISLYLFNQAPEWLVFIIFAVGFLGLCMLYDSVKDYIQYNKVKDDPLKTLIVAGYFAEHLEDYATRTLILDKNSSK</sequence>
<gene>
    <name evidence="2" type="ORF">ACI8B_50426</name>
</gene>
<evidence type="ECO:0000313" key="3">
    <source>
        <dbReference type="Proteomes" id="UP000430404"/>
    </source>
</evidence>
<feature type="transmembrane region" description="Helical" evidence="1">
    <location>
        <begin position="131"/>
        <end position="151"/>
    </location>
</feature>
<dbReference type="AlphaFoldDB" id="A0A653KAZ2"/>
<reference evidence="2 3" key="1">
    <citation type="submission" date="2019-10" db="EMBL/GenBank/DDBJ databases">
        <authorList>
            <person name="Karimi E."/>
        </authorList>
    </citation>
    <scope>NUCLEOTIDE SEQUENCE [LARGE SCALE GENOMIC DNA]</scope>
    <source>
        <strain evidence="2">Acinetobacter sp. 8BE</strain>
    </source>
</reference>
<accession>A0A653KAZ2</accession>
<keyword evidence="1" id="KW-0472">Membrane</keyword>
<organism evidence="2 3">
    <name type="scientific">Acinetobacter proteolyticus</name>
    <dbReference type="NCBI Taxonomy" id="1776741"/>
    <lineage>
        <taxon>Bacteria</taxon>
        <taxon>Pseudomonadati</taxon>
        <taxon>Pseudomonadota</taxon>
        <taxon>Gammaproteobacteria</taxon>
        <taxon>Moraxellales</taxon>
        <taxon>Moraxellaceae</taxon>
        <taxon>Acinetobacter</taxon>
    </lineage>
</organism>
<name>A0A653KAZ2_9GAMM</name>
<feature type="transmembrane region" description="Helical" evidence="1">
    <location>
        <begin position="157"/>
        <end position="177"/>
    </location>
</feature>